<organism evidence="2">
    <name type="scientific">bioreactor metagenome</name>
    <dbReference type="NCBI Taxonomy" id="1076179"/>
    <lineage>
        <taxon>unclassified sequences</taxon>
        <taxon>metagenomes</taxon>
        <taxon>ecological metagenomes</taxon>
    </lineage>
</organism>
<feature type="region of interest" description="Disordered" evidence="1">
    <location>
        <begin position="104"/>
        <end position="175"/>
    </location>
</feature>
<dbReference type="EMBL" id="VSSQ01041741">
    <property type="protein sequence ID" value="MPM95219.1"/>
    <property type="molecule type" value="Genomic_DNA"/>
</dbReference>
<accession>A0A645E101</accession>
<comment type="caution">
    <text evidence="2">The sequence shown here is derived from an EMBL/GenBank/DDBJ whole genome shotgun (WGS) entry which is preliminary data.</text>
</comment>
<dbReference type="AlphaFoldDB" id="A0A645E101"/>
<evidence type="ECO:0000313" key="2">
    <source>
        <dbReference type="EMBL" id="MPM95219.1"/>
    </source>
</evidence>
<reference evidence="2" key="1">
    <citation type="submission" date="2019-08" db="EMBL/GenBank/DDBJ databases">
        <authorList>
            <person name="Kucharzyk K."/>
            <person name="Murdoch R.W."/>
            <person name="Higgins S."/>
            <person name="Loffler F."/>
        </authorList>
    </citation>
    <scope>NUCLEOTIDE SEQUENCE</scope>
</reference>
<protein>
    <submittedName>
        <fullName evidence="2">Uncharacterized protein</fullName>
    </submittedName>
</protein>
<gene>
    <name evidence="2" type="ORF">SDC9_142372</name>
</gene>
<sequence length="175" mass="19444">MSGFEVHRADRNRPKIIQPDDACRCNGSQSLAVQIPPQELHVAVFLWAAYHALTALDAFAGAGFIRFVKRDGHGAVLRAKVAVAAILSWFLDCQHARQGYQAEDGAGRAQVAAEEPRHEEGSNQNADQQDCRNQESGEQQIQVFQGNQNPESIQRIESLRNRDNLENPNENDGEK</sequence>
<evidence type="ECO:0000256" key="1">
    <source>
        <dbReference type="SAM" id="MobiDB-lite"/>
    </source>
</evidence>
<name>A0A645E101_9ZZZZ</name>
<proteinExistence type="predicted"/>
<feature type="compositionally biased region" description="Polar residues" evidence="1">
    <location>
        <begin position="136"/>
        <end position="152"/>
    </location>
</feature>